<dbReference type="PANTHER" id="PTHR12736:SF7">
    <property type="entry name" value="LANC-LIKE PROTEIN 3"/>
    <property type="match status" value="1"/>
</dbReference>
<dbReference type="Pfam" id="PF05147">
    <property type="entry name" value="LANC_like"/>
    <property type="match status" value="1"/>
</dbReference>
<feature type="binding site" evidence="1">
    <location>
        <position position="324"/>
    </location>
    <ligand>
        <name>Zn(2+)</name>
        <dbReference type="ChEBI" id="CHEBI:29105"/>
    </ligand>
</feature>
<dbReference type="Gene3D" id="1.50.10.10">
    <property type="match status" value="1"/>
</dbReference>
<dbReference type="SUPFAM" id="SSF158745">
    <property type="entry name" value="LanC-like"/>
    <property type="match status" value="1"/>
</dbReference>
<keyword evidence="1" id="KW-0479">Metal-binding</keyword>
<dbReference type="GO" id="GO:0005886">
    <property type="term" value="C:plasma membrane"/>
    <property type="evidence" value="ECO:0007669"/>
    <property type="project" value="TreeGrafter"/>
</dbReference>
<gene>
    <name evidence="2" type="ORF">LPC04_17235</name>
</gene>
<dbReference type="GO" id="GO:0031179">
    <property type="term" value="P:peptide modification"/>
    <property type="evidence" value="ECO:0007669"/>
    <property type="project" value="InterPro"/>
</dbReference>
<accession>A0A9X1YL43</accession>
<dbReference type="GO" id="GO:0046872">
    <property type="term" value="F:metal ion binding"/>
    <property type="evidence" value="ECO:0007669"/>
    <property type="project" value="UniProtKB-KW"/>
</dbReference>
<dbReference type="PANTHER" id="PTHR12736">
    <property type="entry name" value="LANC-LIKE PROTEIN"/>
    <property type="match status" value="1"/>
</dbReference>
<sequence>MLHDPARHEPLLAIAWDEARVRATIARIVEATVAAFSPETLWPVHPRDQNPDDDPDAPATCLYFGAAGVVWALDYLDAVGAAPSPSLASHLDAIRERNRAWLAAEPGDNAGSYLMGELPFEMMAWGQSPSAQRADAIASLIEANIDHPSRELMWGAPGSLLAAALMHRRSGDERWAALFRRVAQRLREQLSWSERQSCHYWSQDLYGRQVRYLDAVHGFVATARALIMGRHLLPADDWAEWQRCIETTIAHTAIREDGRATWPVSADEPPGTPQKWLMQFCHGAPGFVVCLADLPGRVLDPLLVEAGEATWAAGPLAKGGNLCHGTAGNAYAFMVLHARTGDTRWRERARAFAMHAIAQFEDETARTGRLRHSLWTGDIGLAIFLWDCLRERAEFPTLDVFFG</sequence>
<dbReference type="InterPro" id="IPR012341">
    <property type="entry name" value="6hp_glycosidase-like_sf"/>
</dbReference>
<dbReference type="CDD" id="cd04794">
    <property type="entry name" value="euk_LANCL"/>
    <property type="match status" value="1"/>
</dbReference>
<dbReference type="SMART" id="SM01260">
    <property type="entry name" value="LANC_like"/>
    <property type="match status" value="1"/>
</dbReference>
<dbReference type="InterPro" id="IPR007822">
    <property type="entry name" value="LANC-like"/>
</dbReference>
<proteinExistence type="predicted"/>
<dbReference type="Proteomes" id="UP001139353">
    <property type="component" value="Unassembled WGS sequence"/>
</dbReference>
<dbReference type="GO" id="GO:0005975">
    <property type="term" value="P:carbohydrate metabolic process"/>
    <property type="evidence" value="ECO:0007669"/>
    <property type="project" value="InterPro"/>
</dbReference>
<name>A0A9X1YL43_9BURK</name>
<protein>
    <submittedName>
        <fullName evidence="2">LanC-like protein</fullName>
    </submittedName>
</protein>
<feature type="binding site" evidence="1">
    <location>
        <position position="323"/>
    </location>
    <ligand>
        <name>Zn(2+)</name>
        <dbReference type="ChEBI" id="CHEBI:29105"/>
    </ligand>
</feature>
<organism evidence="2 3">
    <name type="scientific">Scleromatobacter humisilvae</name>
    <dbReference type="NCBI Taxonomy" id="2897159"/>
    <lineage>
        <taxon>Bacteria</taxon>
        <taxon>Pseudomonadati</taxon>
        <taxon>Pseudomonadota</taxon>
        <taxon>Betaproteobacteria</taxon>
        <taxon>Burkholderiales</taxon>
        <taxon>Sphaerotilaceae</taxon>
        <taxon>Scleromatobacter</taxon>
    </lineage>
</organism>
<feature type="binding site" evidence="1">
    <location>
        <position position="281"/>
    </location>
    <ligand>
        <name>Zn(2+)</name>
        <dbReference type="ChEBI" id="CHEBI:29105"/>
    </ligand>
</feature>
<reference evidence="2" key="1">
    <citation type="submission" date="2021-11" db="EMBL/GenBank/DDBJ databases">
        <title>BS-T2-15 a new species belonging to the Comamonadaceae family isolated from the soil of a French oak forest.</title>
        <authorList>
            <person name="Mieszkin S."/>
            <person name="Alain K."/>
        </authorList>
    </citation>
    <scope>NUCLEOTIDE SEQUENCE</scope>
    <source>
        <strain evidence="2">BS-T2-15</strain>
    </source>
</reference>
<dbReference type="AlphaFoldDB" id="A0A9X1YL43"/>
<keyword evidence="1" id="KW-0862">Zinc</keyword>
<evidence type="ECO:0000313" key="2">
    <source>
        <dbReference type="EMBL" id="MCK9687450.1"/>
    </source>
</evidence>
<dbReference type="EMBL" id="JAJLJH010000004">
    <property type="protein sequence ID" value="MCK9687450.1"/>
    <property type="molecule type" value="Genomic_DNA"/>
</dbReference>
<comment type="caution">
    <text evidence="2">The sequence shown here is derived from an EMBL/GenBank/DDBJ whole genome shotgun (WGS) entry which is preliminary data.</text>
</comment>
<dbReference type="RefSeq" id="WP_275683489.1">
    <property type="nucleotide sequence ID" value="NZ_JAJLJH010000004.1"/>
</dbReference>
<dbReference type="PRINTS" id="PR01950">
    <property type="entry name" value="LANCSUPER"/>
</dbReference>
<keyword evidence="3" id="KW-1185">Reference proteome</keyword>
<evidence type="ECO:0000313" key="3">
    <source>
        <dbReference type="Proteomes" id="UP001139353"/>
    </source>
</evidence>
<evidence type="ECO:0000256" key="1">
    <source>
        <dbReference type="PIRSR" id="PIRSR607822-1"/>
    </source>
</evidence>